<dbReference type="AlphaFoldDB" id="A0AAV4VYE0"/>
<evidence type="ECO:0000313" key="3">
    <source>
        <dbReference type="Proteomes" id="UP001054945"/>
    </source>
</evidence>
<protein>
    <submittedName>
        <fullName evidence="2">Uncharacterized protein</fullName>
    </submittedName>
</protein>
<dbReference type="EMBL" id="BPLR01015279">
    <property type="protein sequence ID" value="GIY74964.1"/>
    <property type="molecule type" value="Genomic_DNA"/>
</dbReference>
<keyword evidence="3" id="KW-1185">Reference proteome</keyword>
<evidence type="ECO:0000256" key="1">
    <source>
        <dbReference type="SAM" id="MobiDB-lite"/>
    </source>
</evidence>
<name>A0AAV4VYE0_CAEEX</name>
<evidence type="ECO:0000313" key="2">
    <source>
        <dbReference type="EMBL" id="GIY74964.1"/>
    </source>
</evidence>
<sequence>MFSNDPSCPALMPLDEGSGTSELTTPRFVVPRHVTSPYAAPRKSAVSWPVHEGRQWLKSVPRTPGEPRNNRKKIKLFKTRSLSPPSLDICRRSTPRRAVISPVHEGACHGSKRSSSLVKRVLSFIKVSSIPSPAHSIPMLSQEYSFSERNAWNAYELATRRLRSTNSMQCFPHRDFYWA</sequence>
<feature type="region of interest" description="Disordered" evidence="1">
    <location>
        <begin position="1"/>
        <end position="26"/>
    </location>
</feature>
<comment type="caution">
    <text evidence="2">The sequence shown here is derived from an EMBL/GenBank/DDBJ whole genome shotgun (WGS) entry which is preliminary data.</text>
</comment>
<gene>
    <name evidence="2" type="ORF">CEXT_591571</name>
</gene>
<reference evidence="2 3" key="1">
    <citation type="submission" date="2021-06" db="EMBL/GenBank/DDBJ databases">
        <title>Caerostris extrusa draft genome.</title>
        <authorList>
            <person name="Kono N."/>
            <person name="Arakawa K."/>
        </authorList>
    </citation>
    <scope>NUCLEOTIDE SEQUENCE [LARGE SCALE GENOMIC DNA]</scope>
</reference>
<organism evidence="2 3">
    <name type="scientific">Caerostris extrusa</name>
    <name type="common">Bark spider</name>
    <name type="synonym">Caerostris bankana</name>
    <dbReference type="NCBI Taxonomy" id="172846"/>
    <lineage>
        <taxon>Eukaryota</taxon>
        <taxon>Metazoa</taxon>
        <taxon>Ecdysozoa</taxon>
        <taxon>Arthropoda</taxon>
        <taxon>Chelicerata</taxon>
        <taxon>Arachnida</taxon>
        <taxon>Araneae</taxon>
        <taxon>Araneomorphae</taxon>
        <taxon>Entelegynae</taxon>
        <taxon>Araneoidea</taxon>
        <taxon>Araneidae</taxon>
        <taxon>Caerostris</taxon>
    </lineage>
</organism>
<dbReference type="Proteomes" id="UP001054945">
    <property type="component" value="Unassembled WGS sequence"/>
</dbReference>
<proteinExistence type="predicted"/>
<accession>A0AAV4VYE0</accession>